<protein>
    <submittedName>
        <fullName evidence="2">Uncharacterized protein</fullName>
    </submittedName>
</protein>
<evidence type="ECO:0000256" key="1">
    <source>
        <dbReference type="SAM" id="MobiDB-lite"/>
    </source>
</evidence>
<dbReference type="Proteomes" id="UP001189429">
    <property type="component" value="Unassembled WGS sequence"/>
</dbReference>
<proteinExistence type="predicted"/>
<comment type="caution">
    <text evidence="2">The sequence shown here is derived from an EMBL/GenBank/DDBJ whole genome shotgun (WGS) entry which is preliminary data.</text>
</comment>
<feature type="region of interest" description="Disordered" evidence="1">
    <location>
        <begin position="774"/>
        <end position="803"/>
    </location>
</feature>
<evidence type="ECO:0000313" key="3">
    <source>
        <dbReference type="Proteomes" id="UP001189429"/>
    </source>
</evidence>
<accession>A0ABN9WNN4</accession>
<name>A0ABN9WNN4_9DINO</name>
<keyword evidence="3" id="KW-1185">Reference proteome</keyword>
<organism evidence="2 3">
    <name type="scientific">Prorocentrum cordatum</name>
    <dbReference type="NCBI Taxonomy" id="2364126"/>
    <lineage>
        <taxon>Eukaryota</taxon>
        <taxon>Sar</taxon>
        <taxon>Alveolata</taxon>
        <taxon>Dinophyceae</taxon>
        <taxon>Prorocentrales</taxon>
        <taxon>Prorocentraceae</taxon>
        <taxon>Prorocentrum</taxon>
    </lineage>
</organism>
<sequence length="903" mass="99842">MLHMINSIEQLDAVPMSEARQFAKKTYAENENYTLHIWGGVPDAAGRYNVELACRHPRNSRRQDATTQKYAKIILRDGMMEAFRGRLLAVNDDGESGAAKLDQKNQLMGGASIMEAAKACTPDFVLDWLKAKHNSFHMGVGATLVEVLEMTAVIEDAWSSYCRNNRISSASCPTAGEFTFQNIYRRFVAQQIGGLDHEGADWFTNPYHYESAKKAYNFMNRIGVWSSVKLHMEKFADFTDRTFRKDVACHCMRDACATMEKIEKGICDIDAWKVLSTELLKLCVQHVPGPASAYPWLLKDPTTTKTLLSRLFKQMPGHADDVWALTMIKKVSVLMSCLKMKGYESAQPLVMKSIAFALGEPKGSWKARWREIESAFVDLHGSAGNFNVPHWSNIMLNDPKAVTTVKGVIEHLAKKSAEQAVASLSEFDGKSEADAGVLQRDATVAEFFEGLNVLSRSQDAVLQSTLFLNSNNTRVDSKFHPAFASLATSLGGKVSGTVQMEELFKITHESLRDVCPANFMKFCGVVMAIVNHPEARKDLEYTKINLCDRSNGLFPDWDSALRASRLHWGYSLELLGAMVGGSSKVTEKDYGCVFEQLGKVAAPGSDLGDFLLNQSCKFYDVGQVLPEDAAMTITSIRNQWAPPSSDGSSTSVVGPNVLSFMMALEQYLYHTFICSATSTLSVDKVALFPDKNLSNIKVDMALPTAQRKPTADDVSDTTVMNFAGKITRGHNDKIPSLHVRSAFGQHFFVEAGPFGSFDHDGFVPAWCIPEVKTSKKRKGQVDDDTTEGSKKKKTKSDQTQTPSMELHSTNFKFEHAWTNFLQTVKVQVDCKIHYLKFSSKYVGFAQAPVTRGAFPPSPVELKGHKLTLPAAFMGPTPKAKAKATKGGSKGDQAFVKATKHLVK</sequence>
<dbReference type="EMBL" id="CAUYUJ010019049">
    <property type="protein sequence ID" value="CAK0888260.1"/>
    <property type="molecule type" value="Genomic_DNA"/>
</dbReference>
<evidence type="ECO:0000313" key="2">
    <source>
        <dbReference type="EMBL" id="CAK0888260.1"/>
    </source>
</evidence>
<gene>
    <name evidence="2" type="ORF">PCOR1329_LOCUS69078</name>
</gene>
<reference evidence="2" key="1">
    <citation type="submission" date="2023-10" db="EMBL/GenBank/DDBJ databases">
        <authorList>
            <person name="Chen Y."/>
            <person name="Shah S."/>
            <person name="Dougan E. K."/>
            <person name="Thang M."/>
            <person name="Chan C."/>
        </authorList>
    </citation>
    <scope>NUCLEOTIDE SEQUENCE [LARGE SCALE GENOMIC DNA]</scope>
</reference>